<evidence type="ECO:0000313" key="8">
    <source>
        <dbReference type="Proteomes" id="UP000637002"/>
    </source>
</evidence>
<keyword evidence="4 6" id="KW-1133">Transmembrane helix</keyword>
<protein>
    <submittedName>
        <fullName evidence="7">ABC transporter permease</fullName>
    </submittedName>
</protein>
<keyword evidence="5 6" id="KW-0472">Membrane</keyword>
<feature type="transmembrane region" description="Helical" evidence="6">
    <location>
        <begin position="245"/>
        <end position="266"/>
    </location>
</feature>
<keyword evidence="8" id="KW-1185">Reference proteome</keyword>
<sequence>MPLHFEARTKPSAKMVWLAPATALALTAAAAMIVFASAGLDPVQALATFVLSPLSDWYGVGELLIKATPMILIGVGLSIGFRAGVWNIGAEGQLTIGAIFAGYLALRFGPGDGIWVLPSMIVAAVAGGMLWAAIPALLRTMFNASEILVSLMLNYVAQLWLSWLVFGAWRDPAGFNFPQSEPLAPAALLPVIIEGTRANISVVFALVAVALGWILVGRSFVGFQLRVTGLSSGVARYAGFSPHRAVWIGMFAGGAAAGLAGVGEIAGPLGQIFPTVSSGYGYAAIIVAFLGRLHPVGVLLSGLLMALIYLGGDSAQMSLGLPSAISGLLQSLLLFFLLAADVLVQYRIRYAPRGRSALGAAA</sequence>
<proteinExistence type="predicted"/>
<name>A0A916UUS9_9HYPH</name>
<dbReference type="GO" id="GO:0022857">
    <property type="term" value="F:transmembrane transporter activity"/>
    <property type="evidence" value="ECO:0007669"/>
    <property type="project" value="InterPro"/>
</dbReference>
<dbReference type="InterPro" id="IPR001851">
    <property type="entry name" value="ABC_transp_permease"/>
</dbReference>
<dbReference type="RefSeq" id="WP_188612290.1">
    <property type="nucleotide sequence ID" value="NZ_BMGG01000011.1"/>
</dbReference>
<dbReference type="Pfam" id="PF02653">
    <property type="entry name" value="BPD_transp_2"/>
    <property type="match status" value="1"/>
</dbReference>
<dbReference type="AlphaFoldDB" id="A0A916UUS9"/>
<feature type="transmembrane region" description="Helical" evidence="6">
    <location>
        <begin position="114"/>
        <end position="138"/>
    </location>
</feature>
<feature type="transmembrane region" description="Helical" evidence="6">
    <location>
        <begin position="147"/>
        <end position="169"/>
    </location>
</feature>
<reference evidence="7" key="2">
    <citation type="submission" date="2020-09" db="EMBL/GenBank/DDBJ databases">
        <authorList>
            <person name="Sun Q."/>
            <person name="Zhou Y."/>
        </authorList>
    </citation>
    <scope>NUCLEOTIDE SEQUENCE</scope>
    <source>
        <strain evidence="7">CGMCC 1.12919</strain>
    </source>
</reference>
<keyword evidence="3 6" id="KW-0812">Transmembrane</keyword>
<evidence type="ECO:0000256" key="4">
    <source>
        <dbReference type="ARBA" id="ARBA00022989"/>
    </source>
</evidence>
<gene>
    <name evidence="7" type="ORF">GCM10010994_54070</name>
</gene>
<dbReference type="Proteomes" id="UP000637002">
    <property type="component" value="Unassembled WGS sequence"/>
</dbReference>
<comment type="subcellular location">
    <subcellularLocation>
        <location evidence="1">Cell membrane</location>
        <topology evidence="1">Multi-pass membrane protein</topology>
    </subcellularLocation>
</comment>
<evidence type="ECO:0000256" key="5">
    <source>
        <dbReference type="ARBA" id="ARBA00023136"/>
    </source>
</evidence>
<feature type="transmembrane region" description="Helical" evidence="6">
    <location>
        <begin position="272"/>
        <end position="291"/>
    </location>
</feature>
<dbReference type="GO" id="GO:0005886">
    <property type="term" value="C:plasma membrane"/>
    <property type="evidence" value="ECO:0007669"/>
    <property type="project" value="UniProtKB-SubCell"/>
</dbReference>
<accession>A0A916UUS9</accession>
<feature type="transmembrane region" description="Helical" evidence="6">
    <location>
        <begin position="198"/>
        <end position="216"/>
    </location>
</feature>
<feature type="transmembrane region" description="Helical" evidence="6">
    <location>
        <begin position="324"/>
        <end position="344"/>
    </location>
</feature>
<organism evidence="7 8">
    <name type="scientific">Chelatococcus reniformis</name>
    <dbReference type="NCBI Taxonomy" id="1494448"/>
    <lineage>
        <taxon>Bacteria</taxon>
        <taxon>Pseudomonadati</taxon>
        <taxon>Pseudomonadota</taxon>
        <taxon>Alphaproteobacteria</taxon>
        <taxon>Hyphomicrobiales</taxon>
        <taxon>Chelatococcaceae</taxon>
        <taxon>Chelatococcus</taxon>
    </lineage>
</organism>
<evidence type="ECO:0000313" key="7">
    <source>
        <dbReference type="EMBL" id="GGC89405.1"/>
    </source>
</evidence>
<evidence type="ECO:0000256" key="1">
    <source>
        <dbReference type="ARBA" id="ARBA00004651"/>
    </source>
</evidence>
<evidence type="ECO:0000256" key="2">
    <source>
        <dbReference type="ARBA" id="ARBA00022475"/>
    </source>
</evidence>
<dbReference type="PANTHER" id="PTHR47089:SF1">
    <property type="entry name" value="GUANOSINE ABC TRANSPORTER PERMEASE PROTEIN NUPP"/>
    <property type="match status" value="1"/>
</dbReference>
<comment type="caution">
    <text evidence="7">The sequence shown here is derived from an EMBL/GenBank/DDBJ whole genome shotgun (WGS) entry which is preliminary data.</text>
</comment>
<dbReference type="EMBL" id="BMGG01000011">
    <property type="protein sequence ID" value="GGC89405.1"/>
    <property type="molecule type" value="Genomic_DNA"/>
</dbReference>
<feature type="transmembrane region" description="Helical" evidence="6">
    <location>
        <begin position="88"/>
        <end position="108"/>
    </location>
</feature>
<evidence type="ECO:0000256" key="6">
    <source>
        <dbReference type="SAM" id="Phobius"/>
    </source>
</evidence>
<evidence type="ECO:0000256" key="3">
    <source>
        <dbReference type="ARBA" id="ARBA00022692"/>
    </source>
</evidence>
<feature type="transmembrane region" description="Helical" evidence="6">
    <location>
        <begin position="296"/>
        <end position="312"/>
    </location>
</feature>
<keyword evidence="2" id="KW-1003">Cell membrane</keyword>
<feature type="transmembrane region" description="Helical" evidence="6">
    <location>
        <begin position="63"/>
        <end position="81"/>
    </location>
</feature>
<reference evidence="7" key="1">
    <citation type="journal article" date="2014" name="Int. J. Syst. Evol. Microbiol.">
        <title>Complete genome sequence of Corynebacterium casei LMG S-19264T (=DSM 44701T), isolated from a smear-ripened cheese.</title>
        <authorList>
            <consortium name="US DOE Joint Genome Institute (JGI-PGF)"/>
            <person name="Walter F."/>
            <person name="Albersmeier A."/>
            <person name="Kalinowski J."/>
            <person name="Ruckert C."/>
        </authorList>
    </citation>
    <scope>NUCLEOTIDE SEQUENCE</scope>
    <source>
        <strain evidence="7">CGMCC 1.12919</strain>
    </source>
</reference>
<dbReference type="CDD" id="cd06580">
    <property type="entry name" value="TM_PBP1_transp_TpRbsC_like"/>
    <property type="match status" value="1"/>
</dbReference>
<dbReference type="PANTHER" id="PTHR47089">
    <property type="entry name" value="ABC TRANSPORTER, PERMEASE PROTEIN"/>
    <property type="match status" value="1"/>
</dbReference>